<keyword evidence="2" id="KW-0677">Repeat</keyword>
<evidence type="ECO:0000259" key="7">
    <source>
        <dbReference type="Pfam" id="PF23914"/>
    </source>
</evidence>
<proteinExistence type="predicted"/>
<feature type="domain" description="Cytochrome c-type biogenesis protein H TPR" evidence="7">
    <location>
        <begin position="143"/>
        <end position="257"/>
    </location>
</feature>
<dbReference type="PANTHER" id="PTHR47870">
    <property type="entry name" value="CYTOCHROME C-TYPE BIOGENESIS PROTEIN CCMH"/>
    <property type="match status" value="1"/>
</dbReference>
<comment type="caution">
    <text evidence="8">The sequence shown here is derived from an EMBL/GenBank/DDBJ whole genome shotgun (WGS) entry which is preliminary data.</text>
</comment>
<accession>A0ABU0IAK4</accession>
<dbReference type="NCBIfam" id="TIGR03142">
    <property type="entry name" value="cytochro_ccmI"/>
    <property type="match status" value="1"/>
</dbReference>
<keyword evidence="6" id="KW-0472">Membrane</keyword>
<evidence type="ECO:0000313" key="8">
    <source>
        <dbReference type="EMBL" id="MDQ0454269.1"/>
    </source>
</evidence>
<dbReference type="Gene3D" id="1.25.40.10">
    <property type="entry name" value="Tetratricopeptide repeat domain"/>
    <property type="match status" value="2"/>
</dbReference>
<gene>
    <name evidence="8" type="ORF">QO005_000584</name>
</gene>
<dbReference type="InterPro" id="IPR011990">
    <property type="entry name" value="TPR-like_helical_dom_sf"/>
</dbReference>
<feature type="region of interest" description="Disordered" evidence="5">
    <location>
        <begin position="268"/>
        <end position="292"/>
    </location>
</feature>
<dbReference type="InterPro" id="IPR056413">
    <property type="entry name" value="TPR_CcmH_CycH"/>
</dbReference>
<keyword evidence="9" id="KW-1185">Reference proteome</keyword>
<keyword evidence="4" id="KW-0802">TPR repeat</keyword>
<dbReference type="SUPFAM" id="SSF48452">
    <property type="entry name" value="TPR-like"/>
    <property type="match status" value="1"/>
</dbReference>
<comment type="subcellular location">
    <subcellularLocation>
        <location evidence="1">Cell envelope</location>
    </subcellularLocation>
</comment>
<evidence type="ECO:0000256" key="6">
    <source>
        <dbReference type="SAM" id="Phobius"/>
    </source>
</evidence>
<organism evidence="8 9">
    <name type="scientific">Rhizobium paknamense</name>
    <dbReference type="NCBI Taxonomy" id="1206817"/>
    <lineage>
        <taxon>Bacteria</taxon>
        <taxon>Pseudomonadati</taxon>
        <taxon>Pseudomonadota</taxon>
        <taxon>Alphaproteobacteria</taxon>
        <taxon>Hyphomicrobiales</taxon>
        <taxon>Rhizobiaceae</taxon>
        <taxon>Rhizobium/Agrobacterium group</taxon>
        <taxon>Rhizobium</taxon>
    </lineage>
</organism>
<dbReference type="SMART" id="SM00028">
    <property type="entry name" value="TPR"/>
    <property type="match status" value="3"/>
</dbReference>
<dbReference type="RefSeq" id="WP_307156452.1">
    <property type="nucleotide sequence ID" value="NZ_JAUSWH010000001.1"/>
</dbReference>
<dbReference type="InterPro" id="IPR017560">
    <property type="entry name" value="Cyt_c_biogenesis_CcmI"/>
</dbReference>
<dbReference type="PANTHER" id="PTHR47870:SF1">
    <property type="entry name" value="CYTOCHROME C-TYPE BIOGENESIS PROTEIN CCMH"/>
    <property type="match status" value="1"/>
</dbReference>
<dbReference type="EMBL" id="JAUSWH010000001">
    <property type="protein sequence ID" value="MDQ0454269.1"/>
    <property type="molecule type" value="Genomic_DNA"/>
</dbReference>
<evidence type="ECO:0000256" key="4">
    <source>
        <dbReference type="ARBA" id="ARBA00022803"/>
    </source>
</evidence>
<evidence type="ECO:0000256" key="3">
    <source>
        <dbReference type="ARBA" id="ARBA00022748"/>
    </source>
</evidence>
<keyword evidence="6" id="KW-0812">Transmembrane</keyword>
<dbReference type="InterPro" id="IPR051263">
    <property type="entry name" value="C-type_cytochrome_biogenesis"/>
</dbReference>
<dbReference type="Proteomes" id="UP001235269">
    <property type="component" value="Unassembled WGS sequence"/>
</dbReference>
<keyword evidence="6" id="KW-1133">Transmembrane helix</keyword>
<dbReference type="Pfam" id="PF23914">
    <property type="entry name" value="TPR_CcmH_CycH"/>
    <property type="match status" value="1"/>
</dbReference>
<feature type="transmembrane region" description="Helical" evidence="6">
    <location>
        <begin position="92"/>
        <end position="112"/>
    </location>
</feature>
<evidence type="ECO:0000256" key="5">
    <source>
        <dbReference type="SAM" id="MobiDB-lite"/>
    </source>
</evidence>
<evidence type="ECO:0000313" key="9">
    <source>
        <dbReference type="Proteomes" id="UP001235269"/>
    </source>
</evidence>
<sequence>MLFWIVIAVLTFAVAAAFLLPLIRATPSAADDAQAAAMAIYRDQLKELERDKAAGLISGEEAEGARAEIARRLLATDGGARAAAKPQSRHGLAQAFVVVMVPLVSLALYLLVGSPGLPSQPLAARLENPGNDINLLVAKAERHLMDNPDDGAGWDLLAPIYARLNRQGDAELAYRNALRLKGPGADRLNGLGEVLMAENDGIVTDEAQALFRQSLALERNNPRAAYYLALGLEQAGRKGEALDAFRAIAEASPADAPWMPLVARHVEKNGGGPLAQEPAKDAAKAPGNPSQADVAAAETLSSGDRQQMIRGMVESLDAKLKADPANFEGWMRLIRSYAVLKDEAKAVEALKAGLKAFPAEGAEGRQLIAMAEQMGLPVTEALK</sequence>
<name>A0ABU0IAK4_9HYPH</name>
<evidence type="ECO:0000256" key="2">
    <source>
        <dbReference type="ARBA" id="ARBA00022737"/>
    </source>
</evidence>
<protein>
    <submittedName>
        <fullName evidence="8">Cytochrome c-type biogenesis protein CcmH</fullName>
    </submittedName>
</protein>
<evidence type="ECO:0000256" key="1">
    <source>
        <dbReference type="ARBA" id="ARBA00004196"/>
    </source>
</evidence>
<reference evidence="8 9" key="1">
    <citation type="submission" date="2023-07" db="EMBL/GenBank/DDBJ databases">
        <title>Genomic Encyclopedia of Type Strains, Phase IV (KMG-IV): sequencing the most valuable type-strain genomes for metagenomic binning, comparative biology and taxonomic classification.</title>
        <authorList>
            <person name="Goeker M."/>
        </authorList>
    </citation>
    <scope>NUCLEOTIDE SEQUENCE [LARGE SCALE GENOMIC DNA]</scope>
    <source>
        <strain evidence="8 9">DSM 100301</strain>
    </source>
</reference>
<keyword evidence="3" id="KW-0201">Cytochrome c-type biogenesis</keyword>
<dbReference type="InterPro" id="IPR019734">
    <property type="entry name" value="TPR_rpt"/>
</dbReference>